<dbReference type="AlphaFoldDB" id="A0A367WRT7"/>
<dbReference type="STRING" id="502049.TH15_09245"/>
<dbReference type="Proteomes" id="UP000252517">
    <property type="component" value="Unassembled WGS sequence"/>
</dbReference>
<keyword evidence="1" id="KW-0862">Zinc</keyword>
<dbReference type="GO" id="GO:0006284">
    <property type="term" value="P:base-excision repair"/>
    <property type="evidence" value="ECO:0007669"/>
    <property type="project" value="InterPro"/>
</dbReference>
<dbReference type="Pfam" id="PF03352">
    <property type="entry name" value="Adenine_glyco"/>
    <property type="match status" value="1"/>
</dbReference>
<dbReference type="PANTHER" id="PTHR31116:SF29">
    <property type="entry name" value="DNA GLYCOSYLASE SUPERFAMILY PROTEIN"/>
    <property type="match status" value="1"/>
</dbReference>
<dbReference type="SUPFAM" id="SSF48150">
    <property type="entry name" value="DNA-glycosylase"/>
    <property type="match status" value="1"/>
</dbReference>
<feature type="binding site" evidence="1">
    <location>
        <position position="172"/>
    </location>
    <ligand>
        <name>Zn(2+)</name>
        <dbReference type="ChEBI" id="CHEBI:29105"/>
    </ligand>
</feature>
<dbReference type="Gene3D" id="1.10.340.30">
    <property type="entry name" value="Hypothetical protein, domain 2"/>
    <property type="match status" value="1"/>
</dbReference>
<dbReference type="InterPro" id="IPR011257">
    <property type="entry name" value="DNA_glycosylase"/>
</dbReference>
<proteinExistence type="predicted"/>
<feature type="binding site" evidence="1">
    <location>
        <position position="168"/>
    </location>
    <ligand>
        <name>Zn(2+)</name>
        <dbReference type="ChEBI" id="CHEBI:29105"/>
    </ligand>
</feature>
<evidence type="ECO:0000256" key="1">
    <source>
        <dbReference type="PIRSR" id="PIRSR605019-1"/>
    </source>
</evidence>
<name>A0A367WRT7_9PROT</name>
<organism evidence="2 3">
    <name type="scientific">Thalassospira profundimaris</name>
    <dbReference type="NCBI Taxonomy" id="502049"/>
    <lineage>
        <taxon>Bacteria</taxon>
        <taxon>Pseudomonadati</taxon>
        <taxon>Pseudomonadota</taxon>
        <taxon>Alphaproteobacteria</taxon>
        <taxon>Rhodospirillales</taxon>
        <taxon>Thalassospiraceae</taxon>
        <taxon>Thalassospira</taxon>
    </lineage>
</organism>
<evidence type="ECO:0000313" key="2">
    <source>
        <dbReference type="EMBL" id="RCK44087.1"/>
    </source>
</evidence>
<dbReference type="GO" id="GO:0046872">
    <property type="term" value="F:metal ion binding"/>
    <property type="evidence" value="ECO:0007669"/>
    <property type="project" value="UniProtKB-KW"/>
</dbReference>
<comment type="caution">
    <text evidence="2">The sequence shown here is derived from an EMBL/GenBank/DDBJ whole genome shotgun (WGS) entry which is preliminary data.</text>
</comment>
<sequence length="181" mass="20746">MDKPFYVDYHDREWGVPVHDDRHFFEMLILEGAQAGLSWLTVLSRRDQYRAAYDNFDVEKVASYDDAKQAALLADSGIIRNRLKVVSSVRNAQIFLDIAEEFGSFDAYIWRFVDGKPVINHWNAIGDVPVTTKVSDALSKDLHKRGMRFVGSTIIYSYLQATGLVMDHTTDCFRYRELAGN</sequence>
<dbReference type="EMBL" id="JPWH01000022">
    <property type="protein sequence ID" value="RCK44087.1"/>
    <property type="molecule type" value="Genomic_DNA"/>
</dbReference>
<feature type="binding site" evidence="1">
    <location>
        <position position="10"/>
    </location>
    <ligand>
        <name>Zn(2+)</name>
        <dbReference type="ChEBI" id="CHEBI:29105"/>
    </ligand>
</feature>
<evidence type="ECO:0000313" key="3">
    <source>
        <dbReference type="Proteomes" id="UP000252517"/>
    </source>
</evidence>
<dbReference type="GO" id="GO:0008725">
    <property type="term" value="F:DNA-3-methyladenine glycosylase activity"/>
    <property type="evidence" value="ECO:0007669"/>
    <property type="project" value="InterPro"/>
</dbReference>
<reference evidence="2 3" key="1">
    <citation type="submission" date="2014-07" db="EMBL/GenBank/DDBJ databases">
        <title>Draft genome sequence of Thalassospira profundimaris S25-3-2.</title>
        <authorList>
            <person name="Lai Q."/>
            <person name="Shao Z."/>
        </authorList>
    </citation>
    <scope>NUCLEOTIDE SEQUENCE [LARGE SCALE GENOMIC DNA]</scope>
    <source>
        <strain evidence="2 3">S25-3-2</strain>
    </source>
</reference>
<dbReference type="InterPro" id="IPR005019">
    <property type="entry name" value="Adenine_glyco"/>
</dbReference>
<dbReference type="PANTHER" id="PTHR31116">
    <property type="entry name" value="OS04G0501200 PROTEIN"/>
    <property type="match status" value="1"/>
</dbReference>
<keyword evidence="1" id="KW-0479">Metal-binding</keyword>
<accession>A0A367WRT7</accession>
<gene>
    <name evidence="2" type="ORF">TH25_20315</name>
</gene>
<protein>
    <submittedName>
        <fullName evidence="2">DNA-3-methyladenine glycosylase</fullName>
    </submittedName>
</protein>